<dbReference type="GO" id="GO:0000151">
    <property type="term" value="C:ubiquitin ligase complex"/>
    <property type="evidence" value="ECO:0000318"/>
    <property type="project" value="GO_Central"/>
</dbReference>
<dbReference type="InterPro" id="IPR057992">
    <property type="entry name" value="TPR_SYVN1_N"/>
</dbReference>
<evidence type="ECO:0000256" key="2">
    <source>
        <dbReference type="ARBA" id="ARBA00004906"/>
    </source>
</evidence>
<keyword evidence="8" id="KW-0862">Zinc</keyword>
<dbReference type="Proteomes" id="UP000017836">
    <property type="component" value="Unassembled WGS sequence"/>
</dbReference>
<evidence type="ECO:0000256" key="3">
    <source>
        <dbReference type="ARBA" id="ARBA00022679"/>
    </source>
</evidence>
<feature type="transmembrane region" description="Helical" evidence="13">
    <location>
        <begin position="59"/>
        <end position="83"/>
    </location>
</feature>
<evidence type="ECO:0000313" key="16">
    <source>
        <dbReference type="EMBL" id="ERN08855.1"/>
    </source>
</evidence>
<evidence type="ECO:0000256" key="10">
    <source>
        <dbReference type="ARBA" id="ARBA00023136"/>
    </source>
</evidence>
<dbReference type="eggNOG" id="KOG0802">
    <property type="taxonomic scope" value="Eukaryota"/>
</dbReference>
<dbReference type="OMA" id="GLTEMYT"/>
<dbReference type="PANTHER" id="PTHR15067:SF4">
    <property type="entry name" value="E3 UBIQUITIN-PROTEIN LIGASE RNF8"/>
    <property type="match status" value="1"/>
</dbReference>
<comment type="pathway">
    <text evidence="2">Protein modification; protein ubiquitination.</text>
</comment>
<keyword evidence="6 11" id="KW-0863">Zinc-finger</keyword>
<dbReference type="Pfam" id="PF02845">
    <property type="entry name" value="CUE"/>
    <property type="match status" value="1"/>
</dbReference>
<sequence>MGRNYFALAAAYTAISLIGLSWRVNLALDKVMLDGSITDEGVQSIQGARILELLLDSCITMVLLVNLALNIFVLITLCIKTLFFGRLSSLETRKLVERLINYIVYKATFLPLIVQPDIFEAALWSTWFAVLCSLKMFQGLARDRLERLNASPSTTTSAYFRVFSVLLLVLVTDSFWIRLCMMIYKASASNTYLLLLFEPLSIAFETLQAIMVHGFQLIDTWDRHSADNNADCQGSLPFDRATAGSLWEWKWIAARNFGFLMDLLASSMALGHYVQIWWLHGLAFHLVDAVLFLNIHALASEILKKINVFVKLRSALNTLQGALPDATVEELDVYADECAICREPMARAKKLSCNHLFHLSCLRSWLDQGHGEVYSCPTCRRPLFSCGSQENTNLQAGQVSEDVHLARQMASGMDPQRLSGHPDTVFLNQQQNPSGSSAWRLGGVGLDGGWVHTWPRSGLDGAGPSSSNMRPVGIGKVQMMMRHLAAVSGTYAHTALEDAAWSLWPPMPATNQGGGSPSPASSSLRYQTNNSGGIHFRSVSTSSSSTGGNDIFAMAERVREVLPNIPSDIIFEDLQRTNSVAVTVNNLLQM</sequence>
<evidence type="ECO:0000256" key="5">
    <source>
        <dbReference type="ARBA" id="ARBA00022723"/>
    </source>
</evidence>
<keyword evidence="5" id="KW-0479">Metal-binding</keyword>
<reference evidence="17" key="1">
    <citation type="journal article" date="2013" name="Science">
        <title>The Amborella genome and the evolution of flowering plants.</title>
        <authorList>
            <consortium name="Amborella Genome Project"/>
        </authorList>
    </citation>
    <scope>NUCLEOTIDE SEQUENCE [LARGE SCALE GENOMIC DNA]</scope>
</reference>
<dbReference type="GO" id="GO:0061630">
    <property type="term" value="F:ubiquitin protein ligase activity"/>
    <property type="evidence" value="ECO:0000318"/>
    <property type="project" value="GO_Central"/>
</dbReference>
<evidence type="ECO:0000256" key="13">
    <source>
        <dbReference type="SAM" id="Phobius"/>
    </source>
</evidence>
<evidence type="ECO:0000256" key="1">
    <source>
        <dbReference type="ARBA" id="ARBA00004141"/>
    </source>
</evidence>
<dbReference type="GO" id="GO:0016567">
    <property type="term" value="P:protein ubiquitination"/>
    <property type="evidence" value="ECO:0000318"/>
    <property type="project" value="GO_Central"/>
</dbReference>
<keyword evidence="9 13" id="KW-1133">Transmembrane helix</keyword>
<feature type="domain" description="RING-type" evidence="14">
    <location>
        <begin position="338"/>
        <end position="380"/>
    </location>
</feature>
<dbReference type="GO" id="GO:0005886">
    <property type="term" value="C:plasma membrane"/>
    <property type="evidence" value="ECO:0000318"/>
    <property type="project" value="GO_Central"/>
</dbReference>
<dbReference type="Gene3D" id="1.10.8.10">
    <property type="entry name" value="DNA helicase RuvA subunit, C-terminal domain"/>
    <property type="match status" value="1"/>
</dbReference>
<dbReference type="CDD" id="cd16455">
    <property type="entry name" value="RING-H2_AMFR"/>
    <property type="match status" value="1"/>
</dbReference>
<keyword evidence="7" id="KW-0833">Ubl conjugation pathway</keyword>
<dbReference type="GO" id="GO:0006511">
    <property type="term" value="P:ubiquitin-dependent protein catabolic process"/>
    <property type="evidence" value="ECO:0000318"/>
    <property type="project" value="GO_Central"/>
</dbReference>
<evidence type="ECO:0000256" key="12">
    <source>
        <dbReference type="SAM" id="MobiDB-lite"/>
    </source>
</evidence>
<keyword evidence="3" id="KW-0808">Transferase</keyword>
<dbReference type="PROSITE" id="PS51140">
    <property type="entry name" value="CUE"/>
    <property type="match status" value="1"/>
</dbReference>
<dbReference type="InterPro" id="IPR003892">
    <property type="entry name" value="CUE"/>
</dbReference>
<evidence type="ECO:0000313" key="17">
    <source>
        <dbReference type="Proteomes" id="UP000017836"/>
    </source>
</evidence>
<dbReference type="PANTHER" id="PTHR15067">
    <property type="entry name" value="E3 UBIQUITIN-PROTEIN LIGASE RNF8"/>
    <property type="match status" value="1"/>
</dbReference>
<evidence type="ECO:0000256" key="9">
    <source>
        <dbReference type="ARBA" id="ARBA00022989"/>
    </source>
</evidence>
<dbReference type="InterPro" id="IPR001841">
    <property type="entry name" value="Znf_RING"/>
</dbReference>
<dbReference type="SUPFAM" id="SSF57850">
    <property type="entry name" value="RING/U-box"/>
    <property type="match status" value="1"/>
</dbReference>
<dbReference type="GO" id="GO:0005829">
    <property type="term" value="C:cytosol"/>
    <property type="evidence" value="ECO:0000318"/>
    <property type="project" value="GO_Central"/>
</dbReference>
<dbReference type="InterPro" id="IPR013083">
    <property type="entry name" value="Znf_RING/FYVE/PHD"/>
</dbReference>
<dbReference type="FunFam" id="3.30.40.10:FF:000259">
    <property type="entry name" value="E3 ubiquitin protein ligase RIN2"/>
    <property type="match status" value="1"/>
</dbReference>
<dbReference type="PROSITE" id="PS50089">
    <property type="entry name" value="ZF_RING_2"/>
    <property type="match status" value="1"/>
</dbReference>
<evidence type="ECO:0008006" key="18">
    <source>
        <dbReference type="Google" id="ProtNLM"/>
    </source>
</evidence>
<dbReference type="Pfam" id="PF25563">
    <property type="entry name" value="TPR_SYVN1_N"/>
    <property type="match status" value="1"/>
</dbReference>
<gene>
    <name evidence="16" type="ORF">AMTR_s00015p00142120</name>
</gene>
<name>W1PNV1_AMBTC</name>
<feature type="transmembrane region" description="Helical" evidence="13">
    <location>
        <begin position="158"/>
        <end position="179"/>
    </location>
</feature>
<evidence type="ECO:0000256" key="8">
    <source>
        <dbReference type="ARBA" id="ARBA00022833"/>
    </source>
</evidence>
<dbReference type="GO" id="GO:0043130">
    <property type="term" value="F:ubiquitin binding"/>
    <property type="evidence" value="ECO:0007669"/>
    <property type="project" value="InterPro"/>
</dbReference>
<feature type="transmembrane region" description="Helical" evidence="13">
    <location>
        <begin position="191"/>
        <end position="215"/>
    </location>
</feature>
<dbReference type="GO" id="GO:0008270">
    <property type="term" value="F:zinc ion binding"/>
    <property type="evidence" value="ECO:0007669"/>
    <property type="project" value="UniProtKB-KW"/>
</dbReference>
<dbReference type="Gene3D" id="3.30.40.10">
    <property type="entry name" value="Zinc/RING finger domain, C3HC4 (zinc finger)"/>
    <property type="match status" value="1"/>
</dbReference>
<dbReference type="EMBL" id="KI393208">
    <property type="protein sequence ID" value="ERN08855.1"/>
    <property type="molecule type" value="Genomic_DNA"/>
</dbReference>
<accession>W1PNV1</accession>
<dbReference type="SMART" id="SM00184">
    <property type="entry name" value="RING"/>
    <property type="match status" value="1"/>
</dbReference>
<feature type="region of interest" description="Disordered" evidence="12">
    <location>
        <begin position="507"/>
        <end position="527"/>
    </location>
</feature>
<feature type="domain" description="CUE" evidence="15">
    <location>
        <begin position="550"/>
        <end position="590"/>
    </location>
</feature>
<keyword evidence="10 13" id="KW-0472">Membrane</keyword>
<proteinExistence type="predicted"/>
<keyword evidence="4 13" id="KW-0812">Transmembrane</keyword>
<comment type="subcellular location">
    <subcellularLocation>
        <location evidence="1">Membrane</location>
        <topology evidence="1">Multi-pass membrane protein</topology>
    </subcellularLocation>
</comment>
<feature type="transmembrane region" description="Helical" evidence="13">
    <location>
        <begin position="282"/>
        <end position="303"/>
    </location>
</feature>
<evidence type="ECO:0000256" key="7">
    <source>
        <dbReference type="ARBA" id="ARBA00022786"/>
    </source>
</evidence>
<dbReference type="Pfam" id="PF13639">
    <property type="entry name" value="zf-RING_2"/>
    <property type="match status" value="1"/>
</dbReference>
<evidence type="ECO:0000256" key="4">
    <source>
        <dbReference type="ARBA" id="ARBA00022692"/>
    </source>
</evidence>
<organism evidence="16 17">
    <name type="scientific">Amborella trichopoda</name>
    <dbReference type="NCBI Taxonomy" id="13333"/>
    <lineage>
        <taxon>Eukaryota</taxon>
        <taxon>Viridiplantae</taxon>
        <taxon>Streptophyta</taxon>
        <taxon>Embryophyta</taxon>
        <taxon>Tracheophyta</taxon>
        <taxon>Spermatophyta</taxon>
        <taxon>Magnoliopsida</taxon>
        <taxon>Amborellales</taxon>
        <taxon>Amborellaceae</taxon>
        <taxon>Amborella</taxon>
    </lineage>
</organism>
<dbReference type="Gramene" id="ERN08855">
    <property type="protein sequence ID" value="ERN08855"/>
    <property type="gene ID" value="AMTR_s00015p00142120"/>
</dbReference>
<evidence type="ECO:0000259" key="15">
    <source>
        <dbReference type="PROSITE" id="PS51140"/>
    </source>
</evidence>
<dbReference type="STRING" id="13333.W1PNV1"/>
<evidence type="ECO:0000259" key="14">
    <source>
        <dbReference type="PROSITE" id="PS50089"/>
    </source>
</evidence>
<dbReference type="GO" id="GO:0034052">
    <property type="term" value="P:positive regulation of plant-type hypersensitive response"/>
    <property type="evidence" value="ECO:0000318"/>
    <property type="project" value="GO_Central"/>
</dbReference>
<dbReference type="HOGENOM" id="CLU_029305_1_0_1"/>
<dbReference type="AlphaFoldDB" id="W1PNV1"/>
<evidence type="ECO:0000256" key="11">
    <source>
        <dbReference type="PROSITE-ProRule" id="PRU00175"/>
    </source>
</evidence>
<keyword evidence="17" id="KW-1185">Reference proteome</keyword>
<evidence type="ECO:0000256" key="6">
    <source>
        <dbReference type="ARBA" id="ARBA00022771"/>
    </source>
</evidence>
<protein>
    <recommendedName>
        <fullName evidence="18">RING-type domain-containing protein</fullName>
    </recommendedName>
</protein>